<dbReference type="SUPFAM" id="SSF51735">
    <property type="entry name" value="NAD(P)-binding Rossmann-fold domains"/>
    <property type="match status" value="1"/>
</dbReference>
<dbReference type="Proteomes" id="UP001570511">
    <property type="component" value="Unassembled WGS sequence"/>
</dbReference>
<reference evidence="5 6" key="1">
    <citation type="submission" date="2024-08" db="EMBL/GenBank/DDBJ databases">
        <title>Halobellus sp. MBLA0158 whole genome sequence.</title>
        <authorList>
            <person name="Hwang C.Y."/>
            <person name="Cho E.-S."/>
            <person name="Seo M.-J."/>
        </authorList>
    </citation>
    <scope>NUCLEOTIDE SEQUENCE [LARGE SCALE GENOMIC DNA]</scope>
    <source>
        <strain evidence="5 6">MBLA0158</strain>
    </source>
</reference>
<dbReference type="RefSeq" id="WP_372391027.1">
    <property type="nucleotide sequence ID" value="NZ_JBGNYA010000001.1"/>
</dbReference>
<sequence>MPNRDSILITGGAGFIGSNLTRAAIERFEEVYVLDNLTYAGNIRNLHSVEDKITFIEGDIREHEIVSEIYEQVEVVVNLAAESHVDRSIKSGIPFLQSNVEGAYVLMELLQEHDVDRFIQMSTDEVYGSIEEGEFSEGDPLDPSSPYSASKASADLFVNACWETYDLPITIVRPTNIYGPRQHPEKLIPKFTLRALSGDRLPLYGDGSNVRQWLYVKDFCNALLQIVDHDTDGIYNVAGPERRSNIEVTKAILERVGASESLIEFVADRAGHDKRYAIDDSKLQEEIGFDPQYGFAAGLDETIEWYRKHRDSYQ</sequence>
<keyword evidence="2" id="KW-0520">NAD</keyword>
<evidence type="ECO:0000313" key="5">
    <source>
        <dbReference type="EMBL" id="MFA1612244.1"/>
    </source>
</evidence>
<keyword evidence="3 5" id="KW-0456">Lyase</keyword>
<dbReference type="AlphaFoldDB" id="A0ABD5MI12"/>
<evidence type="ECO:0000259" key="4">
    <source>
        <dbReference type="Pfam" id="PF16363"/>
    </source>
</evidence>
<dbReference type="Pfam" id="PF16363">
    <property type="entry name" value="GDP_Man_Dehyd"/>
    <property type="match status" value="1"/>
</dbReference>
<dbReference type="InterPro" id="IPR016040">
    <property type="entry name" value="NAD(P)-bd_dom"/>
</dbReference>
<comment type="cofactor">
    <cofactor evidence="1">
        <name>NAD(+)</name>
        <dbReference type="ChEBI" id="CHEBI:57540"/>
    </cofactor>
</comment>
<feature type="domain" description="NAD(P)-binding" evidence="4">
    <location>
        <begin position="8"/>
        <end position="302"/>
    </location>
</feature>
<name>A0ABD5MI12_9EURY</name>
<evidence type="ECO:0000256" key="1">
    <source>
        <dbReference type="ARBA" id="ARBA00001911"/>
    </source>
</evidence>
<protein>
    <submittedName>
        <fullName evidence="5">dTDP-glucose 4,6-dehydratase</fullName>
        <ecNumber evidence="5">4.2.1.46</ecNumber>
    </submittedName>
</protein>
<evidence type="ECO:0000256" key="2">
    <source>
        <dbReference type="ARBA" id="ARBA00023027"/>
    </source>
</evidence>
<dbReference type="EMBL" id="JBGNYA010000001">
    <property type="protein sequence ID" value="MFA1612244.1"/>
    <property type="molecule type" value="Genomic_DNA"/>
</dbReference>
<comment type="caution">
    <text evidence="5">The sequence shown here is derived from an EMBL/GenBank/DDBJ whole genome shotgun (WGS) entry which is preliminary data.</text>
</comment>
<dbReference type="CDD" id="cd05246">
    <property type="entry name" value="dTDP_GD_SDR_e"/>
    <property type="match status" value="1"/>
</dbReference>
<dbReference type="GO" id="GO:0008460">
    <property type="term" value="F:dTDP-glucose 4,6-dehydratase activity"/>
    <property type="evidence" value="ECO:0007669"/>
    <property type="project" value="UniProtKB-EC"/>
</dbReference>
<dbReference type="EC" id="4.2.1.46" evidence="5"/>
<dbReference type="Gene3D" id="3.90.25.10">
    <property type="entry name" value="UDP-galactose 4-epimerase, domain 1"/>
    <property type="match status" value="1"/>
</dbReference>
<accession>A0ABD5MI12</accession>
<gene>
    <name evidence="5" type="primary">rfbB</name>
    <name evidence="5" type="ORF">OS889_14695</name>
</gene>
<evidence type="ECO:0000256" key="3">
    <source>
        <dbReference type="ARBA" id="ARBA00023239"/>
    </source>
</evidence>
<dbReference type="Gene3D" id="3.40.50.720">
    <property type="entry name" value="NAD(P)-binding Rossmann-like Domain"/>
    <property type="match status" value="1"/>
</dbReference>
<organism evidence="5 6">
    <name type="scientific">Halobellus rubicundus</name>
    <dbReference type="NCBI Taxonomy" id="2996466"/>
    <lineage>
        <taxon>Archaea</taxon>
        <taxon>Methanobacteriati</taxon>
        <taxon>Methanobacteriota</taxon>
        <taxon>Stenosarchaea group</taxon>
        <taxon>Halobacteria</taxon>
        <taxon>Halobacteriales</taxon>
        <taxon>Haloferacaceae</taxon>
        <taxon>Halobellus</taxon>
    </lineage>
</organism>
<dbReference type="PANTHER" id="PTHR43000">
    <property type="entry name" value="DTDP-D-GLUCOSE 4,6-DEHYDRATASE-RELATED"/>
    <property type="match status" value="1"/>
</dbReference>
<evidence type="ECO:0000313" key="6">
    <source>
        <dbReference type="Proteomes" id="UP001570511"/>
    </source>
</evidence>
<dbReference type="InterPro" id="IPR036291">
    <property type="entry name" value="NAD(P)-bd_dom_sf"/>
</dbReference>
<keyword evidence="6" id="KW-1185">Reference proteome</keyword>
<dbReference type="InterPro" id="IPR005888">
    <property type="entry name" value="dTDP_Gluc_deHydtase"/>
</dbReference>
<dbReference type="NCBIfam" id="TIGR01181">
    <property type="entry name" value="dTDP_gluc_dehyt"/>
    <property type="match status" value="1"/>
</dbReference>
<proteinExistence type="predicted"/>